<feature type="compositionally biased region" description="Pro residues" evidence="2">
    <location>
        <begin position="285"/>
        <end position="295"/>
    </location>
</feature>
<sequence>MATPSSLPLAERVDVHKACKSIETLLSVLNDYCEAAGAVVTLQKKLAKALRETAGMKITEEIPANTLNASANIFEALCDVDTKFAKIADKEYDAISSEVKKWFKKLAKEEKVHDDKIATANAKIKQAGQIYEKKSKKSARDASDEHARYINLISAMGPEISQEKYNHSLLVTQKHSATTFSLAACVARIADAEWLRACEGVRRHSPTVGKLGEWRALCEGGWNAPVPPDLPDVDYAPPSPVDVDHDATLRNVAQSPNQKEALQPIVNQMNNFSMDQNESQAVSPLPSPSQPPPRDPLQSQTQAEIKPPSFPPTSFDLPRKWSDENNGSVRSLSAFPAPPTHFPLPPAMTQRQKIQQPSQSPSTSSSASHVSFPSPNVRFAEPATVVREKQPEQEEAPSSPSKVSKPEERDSEKSSLEEGSNAPQPVVKQASSPRPSSPVVRRSAPSRSQTMEEAFESAERAVSTVGQVNTVADSEPLSKRVDSDRSESAGSKDIDRSGSNGSVVAAMRDRYSRNSGASSPPPREVPRLPLSVNDLATRYDRPASPRSPNGSRPLPSIDSYRQADASRRDSSSPPGAYRSPQQTALSPNITPTPEDESAARRRRQQHVDKMAELEIREKEQALRIREQEIQMRATELERERMNLLNISRSPNDNGFSPARTHSPVAEEPDDPPLNPRERRLSFQQQQPSPPVVRPRVHSQYSASATHLAPPRSASRIGENEDSDYGRRSPSRDPSFGSTSNHAAYCECDACTASKRSYNSSLSSSQGMNAKEKEKTKGWMRRLSMPIVAGFEKKSNQGISNNSYSGKSGLLSLDSKRNSSSTALGRNGVTEDGRIGMGQARRSYDASMASSRSMTNIGITRQH</sequence>
<evidence type="ECO:0000256" key="1">
    <source>
        <dbReference type="SAM" id="Coils"/>
    </source>
</evidence>
<evidence type="ECO:0000256" key="2">
    <source>
        <dbReference type="SAM" id="MobiDB-lite"/>
    </source>
</evidence>
<reference evidence="3 4" key="1">
    <citation type="journal article" date="2019" name="Nat. Ecol. Evol.">
        <title>Megaphylogeny resolves global patterns of mushroom evolution.</title>
        <authorList>
            <person name="Varga T."/>
            <person name="Krizsan K."/>
            <person name="Foldi C."/>
            <person name="Dima B."/>
            <person name="Sanchez-Garcia M."/>
            <person name="Sanchez-Ramirez S."/>
            <person name="Szollosi G.J."/>
            <person name="Szarkandi J.G."/>
            <person name="Papp V."/>
            <person name="Albert L."/>
            <person name="Andreopoulos W."/>
            <person name="Angelini C."/>
            <person name="Antonin V."/>
            <person name="Barry K.W."/>
            <person name="Bougher N.L."/>
            <person name="Buchanan P."/>
            <person name="Buyck B."/>
            <person name="Bense V."/>
            <person name="Catcheside P."/>
            <person name="Chovatia M."/>
            <person name="Cooper J."/>
            <person name="Damon W."/>
            <person name="Desjardin D."/>
            <person name="Finy P."/>
            <person name="Geml J."/>
            <person name="Haridas S."/>
            <person name="Hughes K."/>
            <person name="Justo A."/>
            <person name="Karasinski D."/>
            <person name="Kautmanova I."/>
            <person name="Kiss B."/>
            <person name="Kocsube S."/>
            <person name="Kotiranta H."/>
            <person name="LaButti K.M."/>
            <person name="Lechner B.E."/>
            <person name="Liimatainen K."/>
            <person name="Lipzen A."/>
            <person name="Lukacs Z."/>
            <person name="Mihaltcheva S."/>
            <person name="Morgado L.N."/>
            <person name="Niskanen T."/>
            <person name="Noordeloos M.E."/>
            <person name="Ohm R.A."/>
            <person name="Ortiz-Santana B."/>
            <person name="Ovrebo C."/>
            <person name="Racz N."/>
            <person name="Riley R."/>
            <person name="Savchenko A."/>
            <person name="Shiryaev A."/>
            <person name="Soop K."/>
            <person name="Spirin V."/>
            <person name="Szebenyi C."/>
            <person name="Tomsovsky M."/>
            <person name="Tulloss R.E."/>
            <person name="Uehling J."/>
            <person name="Grigoriev I.V."/>
            <person name="Vagvolgyi C."/>
            <person name="Papp T."/>
            <person name="Martin F.M."/>
            <person name="Miettinen O."/>
            <person name="Hibbett D.S."/>
            <person name="Nagy L.G."/>
        </authorList>
    </citation>
    <scope>NUCLEOTIDE SEQUENCE [LARGE SCALE GENOMIC DNA]</scope>
    <source>
        <strain evidence="3 4">CBS 962.96</strain>
    </source>
</reference>
<feature type="region of interest" description="Disordered" evidence="2">
    <location>
        <begin position="646"/>
        <end position="738"/>
    </location>
</feature>
<feature type="region of interest" description="Disordered" evidence="2">
    <location>
        <begin position="814"/>
        <end position="862"/>
    </location>
</feature>
<dbReference type="EMBL" id="ML179038">
    <property type="protein sequence ID" value="THV07380.1"/>
    <property type="molecule type" value="Genomic_DNA"/>
</dbReference>
<name>A0A4S8MVQ0_DENBC</name>
<feature type="compositionally biased region" description="Basic and acidic residues" evidence="2">
    <location>
        <begin position="404"/>
        <end position="416"/>
    </location>
</feature>
<feature type="compositionally biased region" description="Pro residues" evidence="2">
    <location>
        <begin position="336"/>
        <end position="346"/>
    </location>
</feature>
<feature type="region of interest" description="Disordered" evidence="2">
    <location>
        <begin position="276"/>
        <end position="606"/>
    </location>
</feature>
<keyword evidence="4" id="KW-1185">Reference proteome</keyword>
<feature type="compositionally biased region" description="Low complexity" evidence="2">
    <location>
        <begin position="350"/>
        <end position="375"/>
    </location>
</feature>
<dbReference type="OrthoDB" id="2450055at2759"/>
<keyword evidence="1" id="KW-0175">Coiled coil</keyword>
<evidence type="ECO:0008006" key="5">
    <source>
        <dbReference type="Google" id="ProtNLM"/>
    </source>
</evidence>
<feature type="compositionally biased region" description="Low complexity" evidence="2">
    <location>
        <begin position="430"/>
        <end position="448"/>
    </location>
</feature>
<feature type="compositionally biased region" description="Basic and acidic residues" evidence="2">
    <location>
        <begin position="476"/>
        <end position="496"/>
    </location>
</feature>
<feature type="compositionally biased region" description="Polar residues" evidence="2">
    <location>
        <begin position="847"/>
        <end position="862"/>
    </location>
</feature>
<evidence type="ECO:0000313" key="4">
    <source>
        <dbReference type="Proteomes" id="UP000297245"/>
    </source>
</evidence>
<proteinExistence type="predicted"/>
<accession>A0A4S8MVQ0</accession>
<feature type="region of interest" description="Disordered" evidence="2">
    <location>
        <begin position="756"/>
        <end position="776"/>
    </location>
</feature>
<dbReference type="Proteomes" id="UP000297245">
    <property type="component" value="Unassembled WGS sequence"/>
</dbReference>
<protein>
    <recommendedName>
        <fullName evidence="5">IMD domain-containing protein</fullName>
    </recommendedName>
</protein>
<feature type="coiled-coil region" evidence="1">
    <location>
        <begin position="610"/>
        <end position="644"/>
    </location>
</feature>
<evidence type="ECO:0000313" key="3">
    <source>
        <dbReference type="EMBL" id="THV07380.1"/>
    </source>
</evidence>
<gene>
    <name evidence="3" type="ORF">K435DRAFT_959959</name>
</gene>
<dbReference type="AlphaFoldDB" id="A0A4S8MVQ0"/>
<organism evidence="3 4">
    <name type="scientific">Dendrothele bispora (strain CBS 962.96)</name>
    <dbReference type="NCBI Taxonomy" id="1314807"/>
    <lineage>
        <taxon>Eukaryota</taxon>
        <taxon>Fungi</taxon>
        <taxon>Dikarya</taxon>
        <taxon>Basidiomycota</taxon>
        <taxon>Agaricomycotina</taxon>
        <taxon>Agaricomycetes</taxon>
        <taxon>Agaricomycetidae</taxon>
        <taxon>Agaricales</taxon>
        <taxon>Agaricales incertae sedis</taxon>
        <taxon>Dendrothele</taxon>
    </lineage>
</organism>
<feature type="compositionally biased region" description="Polar residues" evidence="2">
    <location>
        <begin position="579"/>
        <end position="591"/>
    </location>
</feature>